<reference evidence="1 2" key="1">
    <citation type="submission" date="2020-04" db="EMBL/GenBank/DDBJ databases">
        <authorList>
            <person name="Klaysubun C."/>
            <person name="Duangmal K."/>
            <person name="Lipun K."/>
        </authorList>
    </citation>
    <scope>NUCLEOTIDE SEQUENCE [LARGE SCALE GENOMIC DNA]</scope>
    <source>
        <strain evidence="1 2">JCM 11839</strain>
    </source>
</reference>
<dbReference type="Proteomes" id="UP001296706">
    <property type="component" value="Unassembled WGS sequence"/>
</dbReference>
<dbReference type="EMBL" id="JAAXKY010000115">
    <property type="protein sequence ID" value="NMH80799.1"/>
    <property type="molecule type" value="Genomic_DNA"/>
</dbReference>
<sequence>MSYSWGASAARADGRHGRAALEAVPDTVPVLARDTRSIPSPDAPGTTAAAERQRVAVELAPMVEVWQRLLADHVPDGAGRCRTCTKGGTGLPSSPWPCSIHGIADMARRRHDADLAGSGRPDRLSS</sequence>
<comment type="caution">
    <text evidence="1">The sequence shown here is derived from an EMBL/GenBank/DDBJ whole genome shotgun (WGS) entry which is preliminary data.</text>
</comment>
<evidence type="ECO:0000313" key="1">
    <source>
        <dbReference type="EMBL" id="NMH80799.1"/>
    </source>
</evidence>
<gene>
    <name evidence="1" type="ORF">HF577_27380</name>
</gene>
<evidence type="ECO:0000313" key="2">
    <source>
        <dbReference type="Proteomes" id="UP001296706"/>
    </source>
</evidence>
<dbReference type="RefSeq" id="WP_169398848.1">
    <property type="nucleotide sequence ID" value="NZ_BAAAJH010000029.1"/>
</dbReference>
<accession>A0ABX1RLL2</accession>
<protein>
    <submittedName>
        <fullName evidence="1">Uncharacterized protein</fullName>
    </submittedName>
</protein>
<proteinExistence type="predicted"/>
<name>A0ABX1RLL2_9PSEU</name>
<organism evidence="1 2">
    <name type="scientific">Pseudonocardia xinjiangensis</name>
    <dbReference type="NCBI Taxonomy" id="75289"/>
    <lineage>
        <taxon>Bacteria</taxon>
        <taxon>Bacillati</taxon>
        <taxon>Actinomycetota</taxon>
        <taxon>Actinomycetes</taxon>
        <taxon>Pseudonocardiales</taxon>
        <taxon>Pseudonocardiaceae</taxon>
        <taxon>Pseudonocardia</taxon>
    </lineage>
</organism>
<keyword evidence="2" id="KW-1185">Reference proteome</keyword>